<dbReference type="EMBL" id="MUZQ01000770">
    <property type="protein sequence ID" value="OWK49664.1"/>
    <property type="molecule type" value="Genomic_DNA"/>
</dbReference>
<proteinExistence type="predicted"/>
<reference evidence="1 2" key="1">
    <citation type="submission" date="2017-05" db="EMBL/GenBank/DDBJ databases">
        <title>Genome of assembly of the Bengalese finch, Lonchura striata domestica.</title>
        <authorList>
            <person name="Colquitt B.M."/>
            <person name="Brainard M.S."/>
        </authorList>
    </citation>
    <scope>NUCLEOTIDE SEQUENCE [LARGE SCALE GENOMIC DNA]</scope>
    <source>
        <strain evidence="1">White83orange57</strain>
    </source>
</reference>
<name>A0A218U7G4_9PASE</name>
<evidence type="ECO:0000313" key="2">
    <source>
        <dbReference type="Proteomes" id="UP000197619"/>
    </source>
</evidence>
<evidence type="ECO:0000313" key="1">
    <source>
        <dbReference type="EMBL" id="OWK49664.1"/>
    </source>
</evidence>
<dbReference type="Proteomes" id="UP000197619">
    <property type="component" value="Unassembled WGS sequence"/>
</dbReference>
<comment type="caution">
    <text evidence="1">The sequence shown here is derived from an EMBL/GenBank/DDBJ whole genome shotgun (WGS) entry which is preliminary data.</text>
</comment>
<gene>
    <name evidence="1" type="ORF">RLOC_00004682</name>
</gene>
<dbReference type="AlphaFoldDB" id="A0A218U7G4"/>
<keyword evidence="2" id="KW-1185">Reference proteome</keyword>
<sequence length="104" mass="11763">MARVCAQQPLALGWDHECSKSLYRSLDPRPKLSPPQTCAALMDPREPYKLTSGTWTGEFYFPGKRARVCTQGPLSLGWGLTSENPYFEGCTRDQFYPHLKLVLP</sequence>
<organism evidence="1 2">
    <name type="scientific">Lonchura striata</name>
    <name type="common">white-rumped munia</name>
    <dbReference type="NCBI Taxonomy" id="40157"/>
    <lineage>
        <taxon>Eukaryota</taxon>
        <taxon>Metazoa</taxon>
        <taxon>Chordata</taxon>
        <taxon>Craniata</taxon>
        <taxon>Vertebrata</taxon>
        <taxon>Euteleostomi</taxon>
        <taxon>Archelosauria</taxon>
        <taxon>Archosauria</taxon>
        <taxon>Dinosauria</taxon>
        <taxon>Saurischia</taxon>
        <taxon>Theropoda</taxon>
        <taxon>Coelurosauria</taxon>
        <taxon>Aves</taxon>
        <taxon>Neognathae</taxon>
        <taxon>Neoaves</taxon>
        <taxon>Telluraves</taxon>
        <taxon>Australaves</taxon>
        <taxon>Passeriformes</taxon>
        <taxon>Passeroidea</taxon>
        <taxon>Estrildidae</taxon>
        <taxon>Estrildinae</taxon>
        <taxon>Lonchura</taxon>
    </lineage>
</organism>
<protein>
    <submittedName>
        <fullName evidence="1">Uncharacterized protein</fullName>
    </submittedName>
</protein>
<accession>A0A218U7G4</accession>